<evidence type="ECO:0000256" key="2">
    <source>
        <dbReference type="ARBA" id="ARBA00022741"/>
    </source>
</evidence>
<dbReference type="GO" id="GO:0005524">
    <property type="term" value="F:ATP binding"/>
    <property type="evidence" value="ECO:0007669"/>
    <property type="project" value="UniProtKB-KW"/>
</dbReference>
<evidence type="ECO:0000313" key="6">
    <source>
        <dbReference type="Proteomes" id="UP000191931"/>
    </source>
</evidence>
<name>A0A1W1H4F8_9BACT</name>
<dbReference type="GO" id="GO:0015697">
    <property type="term" value="P:quaternary ammonium group transport"/>
    <property type="evidence" value="ECO:0007669"/>
    <property type="project" value="UniProtKB-ARBA"/>
</dbReference>
<dbReference type="PANTHER" id="PTHR42781">
    <property type="entry name" value="SPERMIDINE/PUTRESCINE IMPORT ATP-BINDING PROTEIN POTA"/>
    <property type="match status" value="1"/>
</dbReference>
<accession>A0A1W1H4F8</accession>
<keyword evidence="2" id="KW-0547">Nucleotide-binding</keyword>
<gene>
    <name evidence="5" type="ORF">MTBBW1_10006</name>
</gene>
<dbReference type="PROSITE" id="PS00211">
    <property type="entry name" value="ABC_TRANSPORTER_1"/>
    <property type="match status" value="1"/>
</dbReference>
<dbReference type="InterPro" id="IPR050093">
    <property type="entry name" value="ABC_SmlMolc_Importer"/>
</dbReference>
<dbReference type="OrthoDB" id="9809450at2"/>
<dbReference type="GO" id="GO:0016887">
    <property type="term" value="F:ATP hydrolysis activity"/>
    <property type="evidence" value="ECO:0007669"/>
    <property type="project" value="InterPro"/>
</dbReference>
<keyword evidence="3 5" id="KW-0067">ATP-binding</keyword>
<dbReference type="SUPFAM" id="SSF52540">
    <property type="entry name" value="P-loop containing nucleoside triphosphate hydrolases"/>
    <property type="match status" value="1"/>
</dbReference>
<dbReference type="EC" id="3.6.3.31" evidence="5"/>
<dbReference type="SMART" id="SM00382">
    <property type="entry name" value="AAA"/>
    <property type="match status" value="1"/>
</dbReference>
<proteinExistence type="predicted"/>
<dbReference type="AlphaFoldDB" id="A0A1W1H4F8"/>
<feature type="domain" description="ABC transporter" evidence="4">
    <location>
        <begin position="5"/>
        <end position="236"/>
    </location>
</feature>
<dbReference type="EMBL" id="FWEV01000001">
    <property type="protein sequence ID" value="SLM27347.1"/>
    <property type="molecule type" value="Genomic_DNA"/>
</dbReference>
<dbReference type="FunFam" id="3.40.50.300:FF:000425">
    <property type="entry name" value="Probable ABC transporter, ATP-binding subunit"/>
    <property type="match status" value="1"/>
</dbReference>
<dbReference type="PANTHER" id="PTHR42781:SF4">
    <property type="entry name" value="SPERMIDINE_PUTRESCINE IMPORT ATP-BINDING PROTEIN POTA"/>
    <property type="match status" value="1"/>
</dbReference>
<keyword evidence="1" id="KW-0813">Transport</keyword>
<dbReference type="Gene3D" id="3.40.50.300">
    <property type="entry name" value="P-loop containing nucleotide triphosphate hydrolases"/>
    <property type="match status" value="1"/>
</dbReference>
<dbReference type="Proteomes" id="UP000191931">
    <property type="component" value="Unassembled WGS sequence"/>
</dbReference>
<organism evidence="5 6">
    <name type="scientific">Desulfamplus magnetovallimortis</name>
    <dbReference type="NCBI Taxonomy" id="1246637"/>
    <lineage>
        <taxon>Bacteria</taxon>
        <taxon>Pseudomonadati</taxon>
        <taxon>Thermodesulfobacteriota</taxon>
        <taxon>Desulfobacteria</taxon>
        <taxon>Desulfobacterales</taxon>
        <taxon>Desulfobacteraceae</taxon>
        <taxon>Desulfamplus</taxon>
    </lineage>
</organism>
<dbReference type="RefSeq" id="WP_080797504.1">
    <property type="nucleotide sequence ID" value="NZ_LT828540.1"/>
</dbReference>
<dbReference type="InterPro" id="IPR003593">
    <property type="entry name" value="AAA+_ATPase"/>
</dbReference>
<evidence type="ECO:0000256" key="3">
    <source>
        <dbReference type="ARBA" id="ARBA00022840"/>
    </source>
</evidence>
<dbReference type="STRING" id="1246637.MTBBW1_10006"/>
<sequence length="415" mass="46603">METELEINNISFRIGKVDILKDIFISIEKPGIRVSLLGPSGCGKTTLLRIISGLDKPSKGSVMFRGKDIAHVPPHKRNFGMMFQDFALFPHRNVFKNISFGLEMKGFSRKEIAERVSCMLELVNLEGYDRRDIKELSGGERQRVALARTLAPYPDLIMLDEPLGALDRLLRERLLADLCKVLDGTGITAILVTHDHQEAFTASDFVCVMDNGKVSQIDSPERLYKHPVNKQVADFLGFQNITTGKTIRDGKYILSDFDSVADYSLDKCSPSLNVKRIDKNIATDGDTVTLLIMPDAAEIVSEKNIMQENALPKREICLKRENVIIGKNSLENNTFPDFFEKETVLENRVHHCNNIIEGIITDAYFQGAIWKVFIKTSHGKQFSFNLPCDAKVAKKGEKILLRIKSSGIKRLDAEG</sequence>
<dbReference type="InterPro" id="IPR027417">
    <property type="entry name" value="P-loop_NTPase"/>
</dbReference>
<dbReference type="InterPro" id="IPR003439">
    <property type="entry name" value="ABC_transporter-like_ATP-bd"/>
</dbReference>
<evidence type="ECO:0000313" key="5">
    <source>
        <dbReference type="EMBL" id="SLM27347.1"/>
    </source>
</evidence>
<keyword evidence="6" id="KW-1185">Reference proteome</keyword>
<dbReference type="Pfam" id="PF00005">
    <property type="entry name" value="ABC_tran"/>
    <property type="match status" value="1"/>
</dbReference>
<protein>
    <submittedName>
        <fullName evidence="5">Putative ABC-type transporter, ATP-binding protein</fullName>
        <ecNumber evidence="5">3.6.3.31</ecNumber>
    </submittedName>
</protein>
<dbReference type="InterPro" id="IPR017871">
    <property type="entry name" value="ABC_transporter-like_CS"/>
</dbReference>
<evidence type="ECO:0000256" key="1">
    <source>
        <dbReference type="ARBA" id="ARBA00022448"/>
    </source>
</evidence>
<evidence type="ECO:0000259" key="4">
    <source>
        <dbReference type="PROSITE" id="PS50893"/>
    </source>
</evidence>
<keyword evidence="5" id="KW-0378">Hydrolase</keyword>
<reference evidence="5 6" key="1">
    <citation type="submission" date="2017-03" db="EMBL/GenBank/DDBJ databases">
        <authorList>
            <person name="Afonso C.L."/>
            <person name="Miller P.J."/>
            <person name="Scott M.A."/>
            <person name="Spackman E."/>
            <person name="Goraichik I."/>
            <person name="Dimitrov K.M."/>
            <person name="Suarez D.L."/>
            <person name="Swayne D.E."/>
        </authorList>
    </citation>
    <scope>NUCLEOTIDE SEQUENCE [LARGE SCALE GENOMIC DNA]</scope>
    <source>
        <strain evidence="5">PRJEB14757</strain>
    </source>
</reference>
<dbReference type="PROSITE" id="PS50893">
    <property type="entry name" value="ABC_TRANSPORTER_2"/>
    <property type="match status" value="1"/>
</dbReference>